<comment type="catalytic activity">
    <reaction evidence="5">
        <text>(6S)-5-formyl-5,6,7,8-tetrahydrofolate + ATP = (6R)-5,10-methenyltetrahydrofolate + ADP + phosphate</text>
        <dbReference type="Rhea" id="RHEA:10488"/>
        <dbReference type="ChEBI" id="CHEBI:30616"/>
        <dbReference type="ChEBI" id="CHEBI:43474"/>
        <dbReference type="ChEBI" id="CHEBI:57455"/>
        <dbReference type="ChEBI" id="CHEBI:57457"/>
        <dbReference type="ChEBI" id="CHEBI:456216"/>
        <dbReference type="EC" id="6.3.3.2"/>
    </reaction>
</comment>
<comment type="similarity">
    <text evidence="1 5">Belongs to the 5-formyltetrahydrofolate cyclo-ligase family.</text>
</comment>
<reference evidence="6 8" key="1">
    <citation type="submission" date="2015-11" db="EMBL/GenBank/DDBJ databases">
        <title>Genomic analysis of 38 Legionella species identifies large and diverse effector repertoires.</title>
        <authorList>
            <person name="Burstein D."/>
            <person name="Amaro F."/>
            <person name="Zusman T."/>
            <person name="Lifshitz Z."/>
            <person name="Cohen O."/>
            <person name="Gilbert J.A."/>
            <person name="Pupko T."/>
            <person name="Shuman H.A."/>
            <person name="Segal G."/>
        </authorList>
    </citation>
    <scope>NUCLEOTIDE SEQUENCE [LARGE SCALE GENOMIC DNA]</scope>
    <source>
        <strain evidence="6 8">ORW</strain>
    </source>
</reference>
<dbReference type="STRING" id="28084.Lche_0680"/>
<dbReference type="PIRSF" id="PIRSF006806">
    <property type="entry name" value="FTHF_cligase"/>
    <property type="match status" value="1"/>
</dbReference>
<accession>A0A0W0SG58</accession>
<dbReference type="OrthoDB" id="9801938at2"/>
<dbReference type="GO" id="GO:0046872">
    <property type="term" value="F:metal ion binding"/>
    <property type="evidence" value="ECO:0007669"/>
    <property type="project" value="UniProtKB-KW"/>
</dbReference>
<gene>
    <name evidence="6" type="primary">fthC</name>
    <name evidence="6" type="ORF">Lche_0680</name>
    <name evidence="7" type="ORF">NCTC11976_03294</name>
</gene>
<dbReference type="EMBL" id="LR134173">
    <property type="protein sequence ID" value="VEB39524.1"/>
    <property type="molecule type" value="Genomic_DNA"/>
</dbReference>
<comment type="cofactor">
    <cofactor evidence="5">
        <name>Mg(2+)</name>
        <dbReference type="ChEBI" id="CHEBI:18420"/>
    </cofactor>
</comment>
<feature type="binding site" evidence="4">
    <location>
        <begin position="136"/>
        <end position="144"/>
    </location>
    <ligand>
        <name>ATP</name>
        <dbReference type="ChEBI" id="CHEBI:30616"/>
    </ligand>
</feature>
<evidence type="ECO:0000256" key="1">
    <source>
        <dbReference type="ARBA" id="ARBA00010638"/>
    </source>
</evidence>
<dbReference type="Gene3D" id="3.40.50.10420">
    <property type="entry name" value="NagB/RpiA/CoA transferase-like"/>
    <property type="match status" value="1"/>
</dbReference>
<proteinExistence type="inferred from homology"/>
<dbReference type="SUPFAM" id="SSF100950">
    <property type="entry name" value="NagB/RpiA/CoA transferase-like"/>
    <property type="match status" value="1"/>
</dbReference>
<dbReference type="PATRIC" id="fig|28084.5.peg.732"/>
<dbReference type="GO" id="GO:0030272">
    <property type="term" value="F:5-formyltetrahydrofolate cyclo-ligase activity"/>
    <property type="evidence" value="ECO:0007669"/>
    <property type="project" value="UniProtKB-EC"/>
</dbReference>
<evidence type="ECO:0000313" key="6">
    <source>
        <dbReference type="EMBL" id="KTC82416.1"/>
    </source>
</evidence>
<keyword evidence="3 4" id="KW-0067">ATP-binding</keyword>
<dbReference type="InterPro" id="IPR024185">
    <property type="entry name" value="FTHF_cligase-like_sf"/>
</dbReference>
<evidence type="ECO:0000313" key="7">
    <source>
        <dbReference type="EMBL" id="VEB39524.1"/>
    </source>
</evidence>
<dbReference type="Proteomes" id="UP000054921">
    <property type="component" value="Unassembled WGS sequence"/>
</dbReference>
<evidence type="ECO:0000256" key="2">
    <source>
        <dbReference type="ARBA" id="ARBA00022741"/>
    </source>
</evidence>
<evidence type="ECO:0000256" key="5">
    <source>
        <dbReference type="RuleBase" id="RU361279"/>
    </source>
</evidence>
<dbReference type="RefSeq" id="WP_028380979.1">
    <property type="nucleotide sequence ID" value="NZ_CAAAIT010000003.1"/>
</dbReference>
<keyword evidence="5" id="KW-0460">Magnesium</keyword>
<keyword evidence="9" id="KW-1185">Reference proteome</keyword>
<organism evidence="6 8">
    <name type="scientific">Legionella cherrii</name>
    <dbReference type="NCBI Taxonomy" id="28084"/>
    <lineage>
        <taxon>Bacteria</taxon>
        <taxon>Pseudomonadati</taxon>
        <taxon>Pseudomonadota</taxon>
        <taxon>Gammaproteobacteria</taxon>
        <taxon>Legionellales</taxon>
        <taxon>Legionellaceae</taxon>
        <taxon>Legionella</taxon>
    </lineage>
</organism>
<feature type="binding site" evidence="4">
    <location>
        <position position="57"/>
    </location>
    <ligand>
        <name>substrate</name>
    </ligand>
</feature>
<dbReference type="GO" id="GO:0009396">
    <property type="term" value="P:folic acid-containing compound biosynthetic process"/>
    <property type="evidence" value="ECO:0007669"/>
    <property type="project" value="TreeGrafter"/>
</dbReference>
<evidence type="ECO:0000256" key="3">
    <source>
        <dbReference type="ARBA" id="ARBA00022840"/>
    </source>
</evidence>
<dbReference type="Proteomes" id="UP000277577">
    <property type="component" value="Chromosome"/>
</dbReference>
<dbReference type="PANTHER" id="PTHR23407:SF1">
    <property type="entry name" value="5-FORMYLTETRAHYDROFOLATE CYCLO-LIGASE"/>
    <property type="match status" value="1"/>
</dbReference>
<name>A0A0W0SG58_9GAMM</name>
<dbReference type="EC" id="6.3.3.2" evidence="5"/>
<dbReference type="InterPro" id="IPR037171">
    <property type="entry name" value="NagB/RpiA_transferase-like"/>
</dbReference>
<dbReference type="Pfam" id="PF01812">
    <property type="entry name" value="5-FTHF_cyc-lig"/>
    <property type="match status" value="1"/>
</dbReference>
<dbReference type="InterPro" id="IPR002698">
    <property type="entry name" value="FTHF_cligase"/>
</dbReference>
<feature type="binding site" evidence="4">
    <location>
        <begin position="6"/>
        <end position="10"/>
    </location>
    <ligand>
        <name>ATP</name>
        <dbReference type="ChEBI" id="CHEBI:30616"/>
    </ligand>
</feature>
<dbReference type="GO" id="GO:0005524">
    <property type="term" value="F:ATP binding"/>
    <property type="evidence" value="ECO:0007669"/>
    <property type="project" value="UniProtKB-KW"/>
</dbReference>
<protein>
    <recommendedName>
        <fullName evidence="5">5-formyltetrahydrofolate cyclo-ligase</fullName>
        <ecNumber evidence="5">6.3.3.2</ecNumber>
    </recommendedName>
</protein>
<keyword evidence="5" id="KW-0479">Metal-binding</keyword>
<keyword evidence="6" id="KW-0436">Ligase</keyword>
<evidence type="ECO:0000256" key="4">
    <source>
        <dbReference type="PIRSR" id="PIRSR006806-1"/>
    </source>
</evidence>
<dbReference type="NCBIfam" id="TIGR02727">
    <property type="entry name" value="MTHFS_bact"/>
    <property type="match status" value="1"/>
</dbReference>
<dbReference type="EMBL" id="LNXW01000009">
    <property type="protein sequence ID" value="KTC82416.1"/>
    <property type="molecule type" value="Genomic_DNA"/>
</dbReference>
<dbReference type="AlphaFoldDB" id="A0A0W0SG58"/>
<evidence type="ECO:0000313" key="8">
    <source>
        <dbReference type="Proteomes" id="UP000054921"/>
    </source>
</evidence>
<keyword evidence="2 4" id="KW-0547">Nucleotide-binding</keyword>
<evidence type="ECO:0000313" key="9">
    <source>
        <dbReference type="Proteomes" id="UP000277577"/>
    </source>
</evidence>
<dbReference type="GO" id="GO:0035999">
    <property type="term" value="P:tetrahydrofolate interconversion"/>
    <property type="evidence" value="ECO:0007669"/>
    <property type="project" value="TreeGrafter"/>
</dbReference>
<reference evidence="7 9" key="2">
    <citation type="submission" date="2018-12" db="EMBL/GenBank/DDBJ databases">
        <authorList>
            <consortium name="Pathogen Informatics"/>
        </authorList>
    </citation>
    <scope>NUCLEOTIDE SEQUENCE [LARGE SCALE GENOMIC DNA]</scope>
    <source>
        <strain evidence="7 9">NCTC11976</strain>
    </source>
</reference>
<dbReference type="PANTHER" id="PTHR23407">
    <property type="entry name" value="ATPASE INHIBITOR/5-FORMYLTETRAHYDROFOLATE CYCLO-LIGASE"/>
    <property type="match status" value="1"/>
</dbReference>
<sequence length="193" mass="21982">MTDQVKKALRDTMKQIRSKISVSYRAAASSQVCNRIRLLEQYRNAKQIALYFAINGEIDVDELWRNALSQGKICYFPVLNEENLTLSFLPATSDTPFQKNRYGIAEPDVDPDLSIPVEELDLALVPLVAFDVRCNRLGMGAGYYDRTFKGRENCPLFGVAYQFQRVDSIEPEPWDIQLNAVITQRAIYWYGGG</sequence>